<keyword evidence="2" id="KW-1133">Transmembrane helix</keyword>
<evidence type="ECO:0000256" key="2">
    <source>
        <dbReference type="SAM" id="Phobius"/>
    </source>
</evidence>
<keyword evidence="4" id="KW-1185">Reference proteome</keyword>
<name>A0ABN0X811_9ACTN</name>
<keyword evidence="2" id="KW-0812">Transmembrane</keyword>
<dbReference type="EMBL" id="BAAABM010000049">
    <property type="protein sequence ID" value="GAA0357470.1"/>
    <property type="molecule type" value="Genomic_DNA"/>
</dbReference>
<feature type="transmembrane region" description="Helical" evidence="2">
    <location>
        <begin position="61"/>
        <end position="79"/>
    </location>
</feature>
<feature type="region of interest" description="Disordered" evidence="1">
    <location>
        <begin position="207"/>
        <end position="232"/>
    </location>
</feature>
<organism evidence="3 4">
    <name type="scientific">Actinoallomurus spadix</name>
    <dbReference type="NCBI Taxonomy" id="79912"/>
    <lineage>
        <taxon>Bacteria</taxon>
        <taxon>Bacillati</taxon>
        <taxon>Actinomycetota</taxon>
        <taxon>Actinomycetes</taxon>
        <taxon>Streptosporangiales</taxon>
        <taxon>Thermomonosporaceae</taxon>
        <taxon>Actinoallomurus</taxon>
    </lineage>
</organism>
<proteinExistence type="predicted"/>
<accession>A0ABN0X811</accession>
<keyword evidence="2" id="KW-0472">Membrane</keyword>
<feature type="transmembrane region" description="Helical" evidence="2">
    <location>
        <begin position="34"/>
        <end position="55"/>
    </location>
</feature>
<dbReference type="InterPro" id="IPR025445">
    <property type="entry name" value="DUF4191"/>
</dbReference>
<evidence type="ECO:0000313" key="4">
    <source>
        <dbReference type="Proteomes" id="UP001501822"/>
    </source>
</evidence>
<dbReference type="Pfam" id="PF13829">
    <property type="entry name" value="DUF4191"/>
    <property type="match status" value="1"/>
</dbReference>
<sequence length="232" mass="25344">MPKKPQEGTQDERAGRVKQIRMVASLVHQANPKAMPIVFASALGVLVVFVVLGLLLGQALYLIPLGVLVALLVGMIVFGQMAQRTQYSMLEGRPGAAASLVENMRGRWVVTPAVQANRNMDVVHRVIGTPGVILLSEGPRSRVGKLIGAEKKRISRAASEVPIYDIQVGSEEGQIPISKLQRHLTRLPRNLKKEQVSELIDRLNALPQAMQMPKGPIPKGVRMPKGPKPRTR</sequence>
<dbReference type="RefSeq" id="WP_252810253.1">
    <property type="nucleotide sequence ID" value="NZ_BAAABM010000049.1"/>
</dbReference>
<protein>
    <submittedName>
        <fullName evidence="3">DUF4191 domain-containing protein</fullName>
    </submittedName>
</protein>
<reference evidence="3 4" key="1">
    <citation type="journal article" date="2019" name="Int. J. Syst. Evol. Microbiol.">
        <title>The Global Catalogue of Microorganisms (GCM) 10K type strain sequencing project: providing services to taxonomists for standard genome sequencing and annotation.</title>
        <authorList>
            <consortium name="The Broad Institute Genomics Platform"/>
            <consortium name="The Broad Institute Genome Sequencing Center for Infectious Disease"/>
            <person name="Wu L."/>
            <person name="Ma J."/>
        </authorList>
    </citation>
    <scope>NUCLEOTIDE SEQUENCE [LARGE SCALE GENOMIC DNA]</scope>
    <source>
        <strain evidence="3 4">JCM 3146</strain>
    </source>
</reference>
<evidence type="ECO:0000256" key="1">
    <source>
        <dbReference type="SAM" id="MobiDB-lite"/>
    </source>
</evidence>
<comment type="caution">
    <text evidence="3">The sequence shown here is derived from an EMBL/GenBank/DDBJ whole genome shotgun (WGS) entry which is preliminary data.</text>
</comment>
<gene>
    <name evidence="3" type="ORF">GCM10010151_53870</name>
</gene>
<dbReference type="Proteomes" id="UP001501822">
    <property type="component" value="Unassembled WGS sequence"/>
</dbReference>
<evidence type="ECO:0000313" key="3">
    <source>
        <dbReference type="EMBL" id="GAA0357470.1"/>
    </source>
</evidence>